<gene>
    <name evidence="8" type="ORF">EHSB41UT_04440</name>
</gene>
<sequence>MIVPASYYPHLTIYFRALLAELLAIAAIFYLDLPNPSWALLTIAFLGLKVEIGSTYVKSLARIAGTVLGGLTGAFIIITFYEHPGLLIGSLALVILLSASFTSRYQGMAGYGGFLGGITCLLVVTFCLTNTDIYNIGYYTLNRISEICLGVIALLISSYLIWPNSSQSQLTQSFITLRTLLGQMAALANNPQPDNSKSFVALHSELSKAMLDADQQRYYTAFIDHRIQRISGTLQETVDRVLGQMGAFVMLRRVLLRSQSHPQKAMVARDAITEKYQRLDAHLQATIDLLSSPDALRQSPAVADHNLLLDLRNYRYTLYRSLTAVLALCLGFAVWIITEAQSGPLVVVGSVLITMARILARAPKIPLVSVLIAMAITFATVFAIQYLLVIQIDSFWPFFLLSLPVQALTIWNFYRKPTSLISMLCMLLFPLLMPISSPPVYQPEVFLSNTVALLSGMILGCLCIEIVGNPDRVRLSQDYVHALALLLNKTMSGHIRISPAEFRRQVMPLNNEMLTLYPDEQDAILNWMDTATGMGSFNLKLQGLSNAPGVCEQTRQLYKDVQQQITYLVDHLHLPNPSAVATAEGAARQATMDALFDRAWELYSNRKTELTLDLMILAGAVRRHHRFSNPGLDHDDS</sequence>
<comment type="subcellular location">
    <subcellularLocation>
        <location evidence="1">Cell membrane</location>
        <topology evidence="1">Multi-pass membrane protein</topology>
    </subcellularLocation>
</comment>
<dbReference type="EMBL" id="FWPT01000014">
    <property type="protein sequence ID" value="SMA50623.1"/>
    <property type="molecule type" value="Genomic_DNA"/>
</dbReference>
<feature type="transmembrane region" description="Helical" evidence="7">
    <location>
        <begin position="421"/>
        <end position="440"/>
    </location>
</feature>
<keyword evidence="9" id="KW-1185">Reference proteome</keyword>
<dbReference type="GO" id="GO:0022857">
    <property type="term" value="F:transmembrane transporter activity"/>
    <property type="evidence" value="ECO:0007669"/>
    <property type="project" value="InterPro"/>
</dbReference>
<dbReference type="AlphaFoldDB" id="A0A1X7AR47"/>
<feature type="transmembrane region" description="Helical" evidence="7">
    <location>
        <begin position="143"/>
        <end position="162"/>
    </location>
</feature>
<proteinExistence type="predicted"/>
<organism evidence="8 9">
    <name type="scientific">Parendozoicomonas haliclonae</name>
    <dbReference type="NCBI Taxonomy" id="1960125"/>
    <lineage>
        <taxon>Bacteria</taxon>
        <taxon>Pseudomonadati</taxon>
        <taxon>Pseudomonadota</taxon>
        <taxon>Gammaproteobacteria</taxon>
        <taxon>Oceanospirillales</taxon>
        <taxon>Endozoicomonadaceae</taxon>
        <taxon>Parendozoicomonas</taxon>
    </lineage>
</organism>
<evidence type="ECO:0000313" key="8">
    <source>
        <dbReference type="EMBL" id="SMA50623.1"/>
    </source>
</evidence>
<feature type="transmembrane region" description="Helical" evidence="7">
    <location>
        <begin position="63"/>
        <end position="81"/>
    </location>
</feature>
<dbReference type="GO" id="GO:0005886">
    <property type="term" value="C:plasma membrane"/>
    <property type="evidence" value="ECO:0007669"/>
    <property type="project" value="UniProtKB-SubCell"/>
</dbReference>
<evidence type="ECO:0000313" key="9">
    <source>
        <dbReference type="Proteomes" id="UP000196573"/>
    </source>
</evidence>
<evidence type="ECO:0000256" key="2">
    <source>
        <dbReference type="ARBA" id="ARBA00022448"/>
    </source>
</evidence>
<feature type="transmembrane region" description="Helical" evidence="7">
    <location>
        <begin position="87"/>
        <end position="105"/>
    </location>
</feature>
<dbReference type="RefSeq" id="WP_087113063.1">
    <property type="nucleotide sequence ID" value="NZ_CBCSCN010000017.1"/>
</dbReference>
<dbReference type="OrthoDB" id="9807111at2"/>
<evidence type="ECO:0000256" key="6">
    <source>
        <dbReference type="ARBA" id="ARBA00023136"/>
    </source>
</evidence>
<feature type="transmembrane region" description="Helical" evidence="7">
    <location>
        <begin position="367"/>
        <end position="389"/>
    </location>
</feature>
<evidence type="ECO:0000256" key="7">
    <source>
        <dbReference type="SAM" id="Phobius"/>
    </source>
</evidence>
<accession>A0A1X7AR47</accession>
<evidence type="ECO:0000256" key="4">
    <source>
        <dbReference type="ARBA" id="ARBA00022692"/>
    </source>
</evidence>
<evidence type="ECO:0000256" key="5">
    <source>
        <dbReference type="ARBA" id="ARBA00022989"/>
    </source>
</evidence>
<feature type="transmembrane region" description="Helical" evidence="7">
    <location>
        <begin position="395"/>
        <end position="414"/>
    </location>
</feature>
<evidence type="ECO:0000256" key="1">
    <source>
        <dbReference type="ARBA" id="ARBA00004651"/>
    </source>
</evidence>
<name>A0A1X7AR47_9GAMM</name>
<dbReference type="PANTHER" id="PTHR30509:SF9">
    <property type="entry name" value="MULTIDRUG RESISTANCE PROTEIN MDTO"/>
    <property type="match status" value="1"/>
</dbReference>
<feature type="transmembrane region" description="Helical" evidence="7">
    <location>
        <begin position="37"/>
        <end position="56"/>
    </location>
</feature>
<keyword evidence="4 7" id="KW-0812">Transmembrane</keyword>
<evidence type="ECO:0000256" key="3">
    <source>
        <dbReference type="ARBA" id="ARBA00022475"/>
    </source>
</evidence>
<reference evidence="8 9" key="1">
    <citation type="submission" date="2017-03" db="EMBL/GenBank/DDBJ databases">
        <authorList>
            <person name="Afonso C.L."/>
            <person name="Miller P.J."/>
            <person name="Scott M.A."/>
            <person name="Spackman E."/>
            <person name="Goraichik I."/>
            <person name="Dimitrov K.M."/>
            <person name="Suarez D.L."/>
            <person name="Swayne D.E."/>
        </authorList>
    </citation>
    <scope>NUCLEOTIDE SEQUENCE [LARGE SCALE GENOMIC DNA]</scope>
    <source>
        <strain evidence="8">SB41UT1</strain>
    </source>
</reference>
<feature type="transmembrane region" description="Helical" evidence="7">
    <location>
        <begin position="343"/>
        <end position="360"/>
    </location>
</feature>
<dbReference type="Proteomes" id="UP000196573">
    <property type="component" value="Unassembled WGS sequence"/>
</dbReference>
<feature type="transmembrane region" description="Helical" evidence="7">
    <location>
        <begin position="318"/>
        <end position="337"/>
    </location>
</feature>
<keyword evidence="5 7" id="KW-1133">Transmembrane helix</keyword>
<feature type="transmembrane region" description="Helical" evidence="7">
    <location>
        <begin position="112"/>
        <end position="131"/>
    </location>
</feature>
<feature type="transmembrane region" description="Helical" evidence="7">
    <location>
        <begin position="12"/>
        <end position="31"/>
    </location>
</feature>
<dbReference type="PANTHER" id="PTHR30509">
    <property type="entry name" value="P-HYDROXYBENZOIC ACID EFFLUX PUMP SUBUNIT-RELATED"/>
    <property type="match status" value="1"/>
</dbReference>
<keyword evidence="2" id="KW-0813">Transport</keyword>
<protein>
    <submittedName>
        <fullName evidence="8">p-hydroxybenzoic acid efflux subunit AaeB</fullName>
    </submittedName>
</protein>
<keyword evidence="6 7" id="KW-0472">Membrane</keyword>
<dbReference type="Pfam" id="PF04632">
    <property type="entry name" value="FUSC"/>
    <property type="match status" value="2"/>
</dbReference>
<dbReference type="InterPro" id="IPR006726">
    <property type="entry name" value="PHBA_efflux_AaeB/fusaric-R"/>
</dbReference>
<keyword evidence="3" id="KW-1003">Cell membrane</keyword>
<feature type="transmembrane region" description="Helical" evidence="7">
    <location>
        <begin position="446"/>
        <end position="467"/>
    </location>
</feature>